<dbReference type="InterPro" id="IPR029044">
    <property type="entry name" value="Nucleotide-diphossugar_trans"/>
</dbReference>
<comment type="cofactor">
    <cofactor evidence="1">
        <name>Mn(2+)</name>
        <dbReference type="ChEBI" id="CHEBI:29035"/>
    </cofactor>
</comment>
<organism evidence="12 13">
    <name type="scientific">Gordonia sputi NBRC 100414</name>
    <dbReference type="NCBI Taxonomy" id="1089453"/>
    <lineage>
        <taxon>Bacteria</taxon>
        <taxon>Bacillati</taxon>
        <taxon>Actinomycetota</taxon>
        <taxon>Actinomycetes</taxon>
        <taxon>Mycobacteriales</taxon>
        <taxon>Gordoniaceae</taxon>
        <taxon>Gordonia</taxon>
    </lineage>
</organism>
<dbReference type="PANTHER" id="PTHR48090">
    <property type="entry name" value="UNDECAPRENYL-PHOSPHATE 4-DEOXY-4-FORMAMIDO-L-ARABINOSE TRANSFERASE-RELATED"/>
    <property type="match status" value="1"/>
</dbReference>
<comment type="similarity">
    <text evidence="3">Belongs to the glycosyltransferase 2 family.</text>
</comment>
<evidence type="ECO:0000313" key="12">
    <source>
        <dbReference type="EMBL" id="GAB38792.1"/>
    </source>
</evidence>
<evidence type="ECO:0000256" key="1">
    <source>
        <dbReference type="ARBA" id="ARBA00001936"/>
    </source>
</evidence>
<dbReference type="EMBL" id="BAFC01000051">
    <property type="protein sequence ID" value="GAB38792.1"/>
    <property type="molecule type" value="Genomic_DNA"/>
</dbReference>
<dbReference type="Pfam" id="PF00535">
    <property type="entry name" value="Glycos_transf_2"/>
    <property type="match status" value="1"/>
</dbReference>
<dbReference type="PANTHER" id="PTHR48090:SF10">
    <property type="entry name" value="GLUCOSYL-3-PHOSPHOGLYCERATE SYNTHASE"/>
    <property type="match status" value="1"/>
</dbReference>
<keyword evidence="4" id="KW-0328">Glycosyltransferase</keyword>
<keyword evidence="5" id="KW-0808">Transferase</keyword>
<dbReference type="eggNOG" id="COG0463">
    <property type="taxonomic scope" value="Bacteria"/>
</dbReference>
<dbReference type="InterPro" id="IPR050256">
    <property type="entry name" value="Glycosyltransferase_2"/>
</dbReference>
<accession>H5TZ84</accession>
<dbReference type="NCBIfam" id="NF010496">
    <property type="entry name" value="PRK13915.1"/>
    <property type="match status" value="1"/>
</dbReference>
<evidence type="ECO:0000256" key="7">
    <source>
        <dbReference type="ARBA" id="ARBA00039022"/>
    </source>
</evidence>
<keyword evidence="13" id="KW-1185">Reference proteome</keyword>
<name>H5TZ84_9ACTN</name>
<sequence length="333" mass="35214">MSGQHSVNAASNADAASSMTISTSEGSATWLESNTWERPDFSVEELVEAKAGRTISVVLPALNEERTVGSVVEAILPLVGTLVDELVVVDSGSTDSTIEVARAAGARVETRESALEGIPVADGKGEVLWRSLATTTGDLVAFVDSDLVDPDPTYVPKLVGPLLTTPDLQLVKGYYRRPLMGVDGVDPSGGGRVTELTVRPLIAALCPQLCGLIQPLAGEYAATRELLTSIPFAPGYGVEIGIVLDTLARHGIDAIGQVNLGLRIHRNRPLHELGPMSRQIVAAFLSRVGIADSGSPLVAFVMEGDGVHSPRRSYPVLDDRPALRSLFAAAHRR</sequence>
<feature type="domain" description="Glycosyltransferase 2-like" evidence="11">
    <location>
        <begin position="56"/>
        <end position="167"/>
    </location>
</feature>
<dbReference type="InterPro" id="IPR001173">
    <property type="entry name" value="Glyco_trans_2-like"/>
</dbReference>
<dbReference type="SUPFAM" id="SSF53448">
    <property type="entry name" value="Nucleotide-diphospho-sugar transferases"/>
    <property type="match status" value="1"/>
</dbReference>
<dbReference type="GO" id="GO:0016757">
    <property type="term" value="F:glycosyltransferase activity"/>
    <property type="evidence" value="ECO:0007669"/>
    <property type="project" value="UniProtKB-KW"/>
</dbReference>
<evidence type="ECO:0000259" key="11">
    <source>
        <dbReference type="Pfam" id="PF00535"/>
    </source>
</evidence>
<comment type="catalytic activity">
    <reaction evidence="10">
        <text>an NDP-alpha-D-glucose + (2R)-3-phosphoglycerate = (2R)-2-O-(alpha-D-glucopyranosyl)-3-phospho-glycerate + a ribonucleoside 5'-diphosphate + H(+)</text>
        <dbReference type="Rhea" id="RHEA:47244"/>
        <dbReference type="ChEBI" id="CHEBI:15378"/>
        <dbReference type="ChEBI" id="CHEBI:57930"/>
        <dbReference type="ChEBI" id="CHEBI:58272"/>
        <dbReference type="ChEBI" id="CHEBI:62600"/>
        <dbReference type="ChEBI" id="CHEBI:76533"/>
        <dbReference type="EC" id="2.4.1.266"/>
    </reaction>
    <physiologicalReaction direction="left-to-right" evidence="10">
        <dbReference type="Rhea" id="RHEA:47245"/>
    </physiologicalReaction>
</comment>
<keyword evidence="6" id="KW-0460">Magnesium</keyword>
<gene>
    <name evidence="12" type="primary">gpgS</name>
    <name evidence="12" type="ORF">GOSPT_051_00440</name>
</gene>
<evidence type="ECO:0000256" key="8">
    <source>
        <dbReference type="ARBA" id="ARBA00040894"/>
    </source>
</evidence>
<evidence type="ECO:0000313" key="13">
    <source>
        <dbReference type="Proteomes" id="UP000005845"/>
    </source>
</evidence>
<proteinExistence type="inferred from homology"/>
<dbReference type="Proteomes" id="UP000005845">
    <property type="component" value="Unassembled WGS sequence"/>
</dbReference>
<reference evidence="12 13" key="1">
    <citation type="submission" date="2012-02" db="EMBL/GenBank/DDBJ databases">
        <title>Whole genome shotgun sequence of Gordonia sputi NBRC 100414.</title>
        <authorList>
            <person name="Yoshida I."/>
            <person name="Hosoyama A."/>
            <person name="Tsuchikane K."/>
            <person name="Katsumata H."/>
            <person name="Yamazaki S."/>
            <person name="Fujita N."/>
        </authorList>
    </citation>
    <scope>NUCLEOTIDE SEQUENCE [LARGE SCALE GENOMIC DNA]</scope>
    <source>
        <strain evidence="12 13">NBRC 100414</strain>
    </source>
</reference>
<comment type="caution">
    <text evidence="12">The sequence shown here is derived from an EMBL/GenBank/DDBJ whole genome shotgun (WGS) entry which is preliminary data.</text>
</comment>
<evidence type="ECO:0000256" key="3">
    <source>
        <dbReference type="ARBA" id="ARBA00006739"/>
    </source>
</evidence>
<evidence type="ECO:0000256" key="6">
    <source>
        <dbReference type="ARBA" id="ARBA00022842"/>
    </source>
</evidence>
<protein>
    <recommendedName>
        <fullName evidence="8">Glucosyl-3-phosphoglycerate synthase</fullName>
        <ecNumber evidence="7">2.4.1.266</ecNumber>
    </recommendedName>
</protein>
<evidence type="ECO:0000256" key="4">
    <source>
        <dbReference type="ARBA" id="ARBA00022676"/>
    </source>
</evidence>
<evidence type="ECO:0000256" key="10">
    <source>
        <dbReference type="ARBA" id="ARBA00048997"/>
    </source>
</evidence>
<evidence type="ECO:0000256" key="9">
    <source>
        <dbReference type="ARBA" id="ARBA00048689"/>
    </source>
</evidence>
<dbReference type="AlphaFoldDB" id="H5TZ84"/>
<evidence type="ECO:0000256" key="5">
    <source>
        <dbReference type="ARBA" id="ARBA00022679"/>
    </source>
</evidence>
<dbReference type="EC" id="2.4.1.266" evidence="7"/>
<comment type="catalytic activity">
    <reaction evidence="9">
        <text>(2R)-3-phosphoglycerate + UDP-alpha-D-glucose = (2R)-2-O-(alpha-D-glucopyranosyl)-3-phospho-glycerate + UDP + H(+)</text>
        <dbReference type="Rhea" id="RHEA:31319"/>
        <dbReference type="ChEBI" id="CHEBI:15378"/>
        <dbReference type="ChEBI" id="CHEBI:58223"/>
        <dbReference type="ChEBI" id="CHEBI:58272"/>
        <dbReference type="ChEBI" id="CHEBI:58885"/>
        <dbReference type="ChEBI" id="CHEBI:62600"/>
        <dbReference type="EC" id="2.4.1.266"/>
    </reaction>
    <physiologicalReaction direction="left-to-right" evidence="9">
        <dbReference type="Rhea" id="RHEA:31320"/>
    </physiologicalReaction>
</comment>
<dbReference type="Gene3D" id="3.90.550.10">
    <property type="entry name" value="Spore Coat Polysaccharide Biosynthesis Protein SpsA, Chain A"/>
    <property type="match status" value="1"/>
</dbReference>
<comment type="cofactor">
    <cofactor evidence="2">
        <name>Mg(2+)</name>
        <dbReference type="ChEBI" id="CHEBI:18420"/>
    </cofactor>
</comment>
<evidence type="ECO:0000256" key="2">
    <source>
        <dbReference type="ARBA" id="ARBA00001946"/>
    </source>
</evidence>